<dbReference type="Pfam" id="PF13517">
    <property type="entry name" value="FG-GAP_3"/>
    <property type="match status" value="5"/>
</dbReference>
<name>A0A381NX56_9ZZZZ</name>
<dbReference type="SUPFAM" id="SSF69318">
    <property type="entry name" value="Integrin alpha N-terminal domain"/>
    <property type="match status" value="3"/>
</dbReference>
<gene>
    <name evidence="3" type="ORF">METZ01_LOCUS12004</name>
</gene>
<dbReference type="PANTHER" id="PTHR16026">
    <property type="entry name" value="CARTILAGE ACIDIC PROTEIN 1"/>
    <property type="match status" value="1"/>
</dbReference>
<dbReference type="InterPro" id="IPR013517">
    <property type="entry name" value="FG-GAP"/>
</dbReference>
<proteinExistence type="predicted"/>
<protein>
    <recommendedName>
        <fullName evidence="2">ASPIC/UnbV domain-containing protein</fullName>
    </recommendedName>
</protein>
<dbReference type="PANTHER" id="PTHR16026:SF0">
    <property type="entry name" value="CARTILAGE ACIDIC PROTEIN 1"/>
    <property type="match status" value="1"/>
</dbReference>
<dbReference type="Gene3D" id="2.130.10.130">
    <property type="entry name" value="Integrin alpha, N-terminal"/>
    <property type="match status" value="4"/>
</dbReference>
<dbReference type="AlphaFoldDB" id="A0A381NX56"/>
<keyword evidence="1" id="KW-0732">Signal</keyword>
<dbReference type="PROSITE" id="PS51257">
    <property type="entry name" value="PROKAR_LIPOPROTEIN"/>
    <property type="match status" value="1"/>
</dbReference>
<dbReference type="InterPro" id="IPR028994">
    <property type="entry name" value="Integrin_alpha_N"/>
</dbReference>
<dbReference type="InterPro" id="IPR011519">
    <property type="entry name" value="UnbV_ASPIC"/>
</dbReference>
<evidence type="ECO:0000259" key="2">
    <source>
        <dbReference type="Pfam" id="PF07593"/>
    </source>
</evidence>
<dbReference type="EMBL" id="UINC01000665">
    <property type="protein sequence ID" value="SUZ59150.1"/>
    <property type="molecule type" value="Genomic_DNA"/>
</dbReference>
<dbReference type="InterPro" id="IPR027039">
    <property type="entry name" value="Crtac1"/>
</dbReference>
<feature type="domain" description="ASPIC/UnbV" evidence="2">
    <location>
        <begin position="521"/>
        <end position="585"/>
    </location>
</feature>
<accession>A0A381NX56</accession>
<evidence type="ECO:0000313" key="3">
    <source>
        <dbReference type="EMBL" id="SUZ59150.1"/>
    </source>
</evidence>
<sequence>MKKLSFFFFLAILFFSCIKKENKLFQQLPSFKTNVDFSNTLTYKEDFNIFTYRNYYNGGGVGLGDINNDGLIDIYFTSNLNKNKLYLNKGNFEFEDITEKANVGGEKSWSTGVSLTDINGDGYLDIYVSNSGDIKGDNKQNELFINNGNLTFTEKAEEYGLDDKGYSTHAAFFDYDNDGDLDCYLLNNSYKGGFRITSIGKDQRPVRDSVGGDKFFRNENGIFKDISEEAGIYGSIIGFGLGVTVGDVNNDGWMDIYVSNDFFERDYLYINQKNGTFSEELENQIRSISAASMGADMADINNDGKSDIFITDMLPEPDERIKTVTTFDSWDRHQLIKNSGYWNQFTRNTLQLNNGNKTFSEIGRLTGVEATDWSWGALMFDFQNDGNKDIFVANGIYQDLTDQDFLQYVTKDEVVQEIVSPGKVDYKKLIELIPSVPISNYAFTNKGGLKFNDETSKLGLDKPSFSNGSAYGDLDNDGDYDLVINNVNMESFIYENISELKFPDNNFIKVQLNGKDKNLDAIGSKVYVYTNGKTFYIEQMPIRGFQSTVDNNLIFGIGTNKSIDSLIVIWPDASITKKTNVPINNKIIIDKVDSNPELLNQENPIEHLLKEATDNFIEFVHEENNFVDFDRDRLLFHMSSTEGSCICSGDIDNDGREDLFIGGSKGISSSIFIQEDNSFKKLHLNIFDNDKGSEDTDCIIFDANNDGFMDIYVTGGGNEFSIYSPELRDKLYINNKNLSFTKSDQILPSGVFESSSVVKASDFDNDGDQDLFVGIRLIPQKYGLPANGYILENDGKGVFKNITDSIAPDLKKVGMITDASWIDFDKDGDQDIIVVGHWMPITLYTNHSGKFKKSEIKNFEKSHGWWNTIHVEDLNNDGFDDIIIGNHGLNSRFKAQKDKPITMYINDFDNNNSIEQVIFQFNGDSSYTMSLKHDLVKQMPSLKKKYLKYNSYKNQTVYDIFNAEKINSSIVNYIYNLETAIFINDSSSFNKIEIPIESQFSTTNAIHVDDYNNDGYKDIIIGGNLYDVKPEVGRYDAQYGLLLLGNKEGFVSTNNNFSGVSFKGQTRELLKLKRNNENILFVLNNNDKLQSFIY</sequence>
<evidence type="ECO:0000256" key="1">
    <source>
        <dbReference type="ARBA" id="ARBA00022729"/>
    </source>
</evidence>
<reference evidence="3" key="1">
    <citation type="submission" date="2018-05" db="EMBL/GenBank/DDBJ databases">
        <authorList>
            <person name="Lanie J.A."/>
            <person name="Ng W.-L."/>
            <person name="Kazmierczak K.M."/>
            <person name="Andrzejewski T.M."/>
            <person name="Davidsen T.M."/>
            <person name="Wayne K.J."/>
            <person name="Tettelin H."/>
            <person name="Glass J.I."/>
            <person name="Rusch D."/>
            <person name="Podicherti R."/>
            <person name="Tsui H.-C.T."/>
            <person name="Winkler M.E."/>
        </authorList>
    </citation>
    <scope>NUCLEOTIDE SEQUENCE</scope>
</reference>
<dbReference type="Pfam" id="PF07593">
    <property type="entry name" value="UnbV_ASPIC"/>
    <property type="match status" value="1"/>
</dbReference>
<organism evidence="3">
    <name type="scientific">marine metagenome</name>
    <dbReference type="NCBI Taxonomy" id="408172"/>
    <lineage>
        <taxon>unclassified sequences</taxon>
        <taxon>metagenomes</taxon>
        <taxon>ecological metagenomes</taxon>
    </lineage>
</organism>